<dbReference type="Gene3D" id="1.10.1520.10">
    <property type="entry name" value="Ribonuclease III domain"/>
    <property type="match status" value="1"/>
</dbReference>
<evidence type="ECO:0000313" key="13">
    <source>
        <dbReference type="Proteomes" id="UP000606194"/>
    </source>
</evidence>
<gene>
    <name evidence="12" type="ORF">GCM10010269_83620</name>
</gene>
<dbReference type="PANTHER" id="PTHR44936:SF9">
    <property type="entry name" value="SENSOR PROTEIN CREC"/>
    <property type="match status" value="1"/>
</dbReference>
<dbReference type="CDD" id="cd10845">
    <property type="entry name" value="DSRM_RNAse_III_family"/>
    <property type="match status" value="1"/>
</dbReference>
<dbReference type="InterPro" id="IPR003594">
    <property type="entry name" value="HATPase_dom"/>
</dbReference>
<dbReference type="InterPro" id="IPR014720">
    <property type="entry name" value="dsRBD_dom"/>
</dbReference>
<evidence type="ECO:0000256" key="7">
    <source>
        <dbReference type="ARBA" id="ARBA00022884"/>
    </source>
</evidence>
<protein>
    <recommendedName>
        <fullName evidence="3">histidine kinase</fullName>
        <ecNumber evidence="3">2.7.13.3</ecNumber>
    </recommendedName>
</protein>
<dbReference type="CDD" id="cd00075">
    <property type="entry name" value="HATPase"/>
    <property type="match status" value="1"/>
</dbReference>
<evidence type="ECO:0000313" key="12">
    <source>
        <dbReference type="EMBL" id="GGS32858.1"/>
    </source>
</evidence>
<keyword evidence="6" id="KW-0418">Kinase</keyword>
<evidence type="ECO:0000256" key="8">
    <source>
        <dbReference type="ARBA" id="ARBA00023012"/>
    </source>
</evidence>
<evidence type="ECO:0000256" key="2">
    <source>
        <dbReference type="ARBA" id="ARBA00010183"/>
    </source>
</evidence>
<reference evidence="12" key="2">
    <citation type="submission" date="2020-09" db="EMBL/GenBank/DDBJ databases">
        <authorList>
            <person name="Sun Q."/>
            <person name="Ohkuma M."/>
        </authorList>
    </citation>
    <scope>NUCLEOTIDE SEQUENCE</scope>
    <source>
        <strain evidence="12">JCM 4386</strain>
    </source>
</reference>
<comment type="catalytic activity">
    <reaction evidence="1">
        <text>ATP + protein L-histidine = ADP + protein N-phospho-L-histidine.</text>
        <dbReference type="EC" id="2.7.13.3"/>
    </reaction>
</comment>
<dbReference type="InterPro" id="IPR050980">
    <property type="entry name" value="2C_sensor_his_kinase"/>
</dbReference>
<dbReference type="AlphaFoldDB" id="A0A918GFM7"/>
<dbReference type="SMART" id="SM00387">
    <property type="entry name" value="HATPase_c"/>
    <property type="match status" value="1"/>
</dbReference>
<keyword evidence="5" id="KW-0808">Transferase</keyword>
<dbReference type="GO" id="GO:0000160">
    <property type="term" value="P:phosphorelay signal transduction system"/>
    <property type="evidence" value="ECO:0007669"/>
    <property type="project" value="UniProtKB-KW"/>
</dbReference>
<comment type="caution">
    <text evidence="12">The sequence shown here is derived from an EMBL/GenBank/DDBJ whole genome shotgun (WGS) entry which is preliminary data.</text>
</comment>
<dbReference type="InterPro" id="IPR036890">
    <property type="entry name" value="HATPase_C_sf"/>
</dbReference>
<dbReference type="EMBL" id="BMTL01000094">
    <property type="protein sequence ID" value="GGS32858.1"/>
    <property type="molecule type" value="Genomic_DNA"/>
</dbReference>
<proteinExistence type="inferred from homology"/>
<dbReference type="GO" id="GO:0004673">
    <property type="term" value="F:protein histidine kinase activity"/>
    <property type="evidence" value="ECO:0007669"/>
    <property type="project" value="UniProtKB-EC"/>
</dbReference>
<name>A0A918GFM7_9ACTN</name>
<dbReference type="PROSITE" id="PS50109">
    <property type="entry name" value="HIS_KIN"/>
    <property type="match status" value="1"/>
</dbReference>
<evidence type="ECO:0000259" key="10">
    <source>
        <dbReference type="PROSITE" id="PS50109"/>
    </source>
</evidence>
<dbReference type="InterPro" id="IPR004358">
    <property type="entry name" value="Sig_transdc_His_kin-like_C"/>
</dbReference>
<dbReference type="Pfam" id="PF00035">
    <property type="entry name" value="dsrm"/>
    <property type="match status" value="1"/>
</dbReference>
<dbReference type="SUPFAM" id="SSF55874">
    <property type="entry name" value="ATPase domain of HSP90 chaperone/DNA topoisomerase II/histidine kinase"/>
    <property type="match status" value="1"/>
</dbReference>
<evidence type="ECO:0000256" key="9">
    <source>
        <dbReference type="PROSITE-ProRule" id="PRU00266"/>
    </source>
</evidence>
<dbReference type="EC" id="2.7.13.3" evidence="3"/>
<dbReference type="InterPro" id="IPR005467">
    <property type="entry name" value="His_kinase_dom"/>
</dbReference>
<dbReference type="GO" id="GO:0003723">
    <property type="term" value="F:RNA binding"/>
    <property type="evidence" value="ECO:0007669"/>
    <property type="project" value="UniProtKB-UniRule"/>
</dbReference>
<evidence type="ECO:0000259" key="11">
    <source>
        <dbReference type="PROSITE" id="PS50137"/>
    </source>
</evidence>
<keyword evidence="8" id="KW-0902">Two-component regulatory system</keyword>
<keyword evidence="4" id="KW-0597">Phosphoprotein</keyword>
<sequence>MDALGRLSSAFLWKTAAVERYRRIANPTSGTMSADVARIVATFPTWAARQEWLRKSAALSVGLDRDALPPKVTTLLCHQVIGVLCLEGEEEVARRLLHGHLATQQREIASSINDPKTTLYEVLGHAALAWEYERGGPDHAPLFRAVVTDTHRRAGEGSGSNKKTAAQRAALDFLQRHVPEVLTARDTAASPPPPAQEIPVSRAHVGAVRRLETLFSLPETSRPLLSQALLHASWAYENGHQMERYRQQDYQALAYLGAQILGYEHLLATARHIVVAPPAEFAFTTLPNNVYNTAFHEVELASGLLLGAGQRSLGIPREIGADSFQAVIGAVSEAGDFQGSLADRWPQEWAPTWQLVAPSAPPPVEPTTRLARTASLMKLPVTYEHTVSGPDHLQRYTATAVIHSKALGVTLRTRGAAVPGKVPAKHSASLAVLGVLDRLADGSPARSFDGAKEEARSLARFFLAQQAFLLDAAPVPTQRWITARLFGLHLASDAPALLKWAVGVDELLKLDLPLQPGSHLRDAFRKAVEKPAVPDPLNTVLARAIDTLERIESPENITTVHVRHLVQLCDVYRCLGSDDPDIILPDLADDWRILHRGRMETLPSLPPVPISGRARAVLDAALSALASGGGETSVEVLAERPLRLGFRSAQPPSLTILEDVCSLWSAVSKAITVEATEQGIDVIVAMTEAPPQPGPITQAVIAALQPVPEPYRAAVADLLHDLKNQLVAARLADSQPAESRTARLQQQLAASRHLDEAHTLALRLRAATSMLTSADTESVELGAFLRHYAGAVLTRLPASISLSVPTARSTVHVALGARALTAIFDNLIGNAIEALRNGGAITLDWTADDYEAAVEISDDGPGLPSDIAAALNAGKRIRSTKPGGNGLGLLGVRSLLAKVGGQLSLIATPSGTAWLTTLPLATPTPTEST</sequence>
<feature type="domain" description="Histidine kinase" evidence="10">
    <location>
        <begin position="717"/>
        <end position="922"/>
    </location>
</feature>
<evidence type="ECO:0000256" key="6">
    <source>
        <dbReference type="ARBA" id="ARBA00022777"/>
    </source>
</evidence>
<dbReference type="GO" id="GO:0006396">
    <property type="term" value="P:RNA processing"/>
    <property type="evidence" value="ECO:0007669"/>
    <property type="project" value="InterPro"/>
</dbReference>
<dbReference type="Proteomes" id="UP000606194">
    <property type="component" value="Unassembled WGS sequence"/>
</dbReference>
<evidence type="ECO:0000256" key="3">
    <source>
        <dbReference type="ARBA" id="ARBA00012438"/>
    </source>
</evidence>
<dbReference type="SUPFAM" id="SSF69065">
    <property type="entry name" value="RNase III domain-like"/>
    <property type="match status" value="1"/>
</dbReference>
<evidence type="ECO:0000256" key="1">
    <source>
        <dbReference type="ARBA" id="ARBA00000085"/>
    </source>
</evidence>
<dbReference type="SMART" id="SM00358">
    <property type="entry name" value="DSRM"/>
    <property type="match status" value="2"/>
</dbReference>
<accession>A0A918GFM7</accession>
<keyword evidence="13" id="KW-1185">Reference proteome</keyword>
<dbReference type="Gene3D" id="3.30.565.10">
    <property type="entry name" value="Histidine kinase-like ATPase, C-terminal domain"/>
    <property type="match status" value="1"/>
</dbReference>
<dbReference type="SUPFAM" id="SSF54768">
    <property type="entry name" value="dsRNA-binding domain-like"/>
    <property type="match status" value="2"/>
</dbReference>
<dbReference type="PANTHER" id="PTHR44936">
    <property type="entry name" value="SENSOR PROTEIN CREC"/>
    <property type="match status" value="1"/>
</dbReference>
<dbReference type="Gene3D" id="3.30.160.20">
    <property type="match status" value="1"/>
</dbReference>
<reference evidence="12" key="1">
    <citation type="journal article" date="2014" name="Int. J. Syst. Evol. Microbiol.">
        <title>Complete genome sequence of Corynebacterium casei LMG S-19264T (=DSM 44701T), isolated from a smear-ripened cheese.</title>
        <authorList>
            <consortium name="US DOE Joint Genome Institute (JGI-PGF)"/>
            <person name="Walter F."/>
            <person name="Albersmeier A."/>
            <person name="Kalinowski J."/>
            <person name="Ruckert C."/>
        </authorList>
    </citation>
    <scope>NUCLEOTIDE SEQUENCE</scope>
    <source>
        <strain evidence="12">JCM 4386</strain>
    </source>
</reference>
<keyword evidence="7 9" id="KW-0694">RNA-binding</keyword>
<dbReference type="PRINTS" id="PR00344">
    <property type="entry name" value="BCTRLSENSOR"/>
</dbReference>
<dbReference type="Pfam" id="PF02518">
    <property type="entry name" value="HATPase_c"/>
    <property type="match status" value="1"/>
</dbReference>
<dbReference type="GO" id="GO:0004525">
    <property type="term" value="F:ribonuclease III activity"/>
    <property type="evidence" value="ECO:0007669"/>
    <property type="project" value="InterPro"/>
</dbReference>
<organism evidence="12 13">
    <name type="scientific">Streptomyces humidus</name>
    <dbReference type="NCBI Taxonomy" id="52259"/>
    <lineage>
        <taxon>Bacteria</taxon>
        <taxon>Bacillati</taxon>
        <taxon>Actinomycetota</taxon>
        <taxon>Actinomycetes</taxon>
        <taxon>Kitasatosporales</taxon>
        <taxon>Streptomycetaceae</taxon>
        <taxon>Streptomyces</taxon>
    </lineage>
</organism>
<evidence type="ECO:0000256" key="5">
    <source>
        <dbReference type="ARBA" id="ARBA00022679"/>
    </source>
</evidence>
<evidence type="ECO:0000256" key="4">
    <source>
        <dbReference type="ARBA" id="ARBA00022553"/>
    </source>
</evidence>
<dbReference type="InterPro" id="IPR036389">
    <property type="entry name" value="RNase_III_sf"/>
</dbReference>
<dbReference type="PROSITE" id="PS50137">
    <property type="entry name" value="DS_RBD"/>
    <property type="match status" value="1"/>
</dbReference>
<feature type="domain" description="DRBM" evidence="11">
    <location>
        <begin position="114"/>
        <end position="179"/>
    </location>
</feature>
<comment type="similarity">
    <text evidence="2">Belongs to the ribonuclease III family.</text>
</comment>
<dbReference type="RefSeq" id="WP_190154552.1">
    <property type="nucleotide sequence ID" value="NZ_BMTL01000094.1"/>
</dbReference>